<sequence>MTTRPSYAAMAQHASFEHERLKLSDESIRLFQVQRGEKNEPLSLRMTQFSAHRRPKYKAVSYTWGTPQNPRQILVNGKAFALHVNLWHLLYHLRLENEVSFLWADALCINQFNLKERNFHVQLMGKIYEKAESVIVWLGIPSPDRVEVRAMDFVKEIAAYRKTHSDAMFINAYARADLQHRWQTLLRMCSPSDPGSYWNRTWVIQEFLFAQAVEVFAGRHKLEWEDFEDLLDLLRMQPVLASNAVISQILQSRTARLTLRRKAGSQSSLHELLQEYSDSACTERRDKVYGILGLASDCIEDSETGQTTGIHPDYETHIVNVYLEALDCIQASLPSNTVTPAAALLILRSLHIRHDDLSDFIMKAMLTNAIDFVSAHRLTITPEYVSPVIKSWLWTSVRDLQQKLEAEDWGQYIGYQIQKVRSSSLTPARDRVRRLSSNTKVIHASLPSDFVRNMTEAANLCGDLSLLHNYPCNHNLQMPTDHIPLHAQDKATYDNPNLRKPSVVLEQDPQSEVLRLGYACTNTQRGDFIVQFRGLDTALIVRQIWHECKLVGKAMMVKHADLQYEEAIDPICDASVWSSHCWRQHNPDSVHFDTDALSLAELMMKT</sequence>
<protein>
    <recommendedName>
        <fullName evidence="1">Heterokaryon incompatibility domain-containing protein</fullName>
    </recommendedName>
</protein>
<name>A0ABR0K216_9EURO</name>
<evidence type="ECO:0000313" key="2">
    <source>
        <dbReference type="EMBL" id="KAK5083312.1"/>
    </source>
</evidence>
<dbReference type="Proteomes" id="UP001345013">
    <property type="component" value="Unassembled WGS sequence"/>
</dbReference>
<dbReference type="Pfam" id="PF06985">
    <property type="entry name" value="HET"/>
    <property type="match status" value="1"/>
</dbReference>
<keyword evidence="3" id="KW-1185">Reference proteome</keyword>
<comment type="caution">
    <text evidence="2">The sequence shown here is derived from an EMBL/GenBank/DDBJ whole genome shotgun (WGS) entry which is preliminary data.</text>
</comment>
<dbReference type="PANTHER" id="PTHR24148">
    <property type="entry name" value="ANKYRIN REPEAT DOMAIN-CONTAINING PROTEIN 39 HOMOLOG-RELATED"/>
    <property type="match status" value="1"/>
</dbReference>
<organism evidence="2 3">
    <name type="scientific">Lithohypha guttulata</name>
    <dbReference type="NCBI Taxonomy" id="1690604"/>
    <lineage>
        <taxon>Eukaryota</taxon>
        <taxon>Fungi</taxon>
        <taxon>Dikarya</taxon>
        <taxon>Ascomycota</taxon>
        <taxon>Pezizomycotina</taxon>
        <taxon>Eurotiomycetes</taxon>
        <taxon>Chaetothyriomycetidae</taxon>
        <taxon>Chaetothyriales</taxon>
        <taxon>Trichomeriaceae</taxon>
        <taxon>Lithohypha</taxon>
    </lineage>
</organism>
<evidence type="ECO:0000259" key="1">
    <source>
        <dbReference type="Pfam" id="PF06985"/>
    </source>
</evidence>
<feature type="domain" description="Heterokaryon incompatibility" evidence="1">
    <location>
        <begin position="57"/>
        <end position="206"/>
    </location>
</feature>
<gene>
    <name evidence="2" type="ORF">LTR24_007736</name>
</gene>
<accession>A0ABR0K216</accession>
<reference evidence="2 3" key="1">
    <citation type="submission" date="2023-08" db="EMBL/GenBank/DDBJ databases">
        <title>Black Yeasts Isolated from many extreme environments.</title>
        <authorList>
            <person name="Coleine C."/>
            <person name="Stajich J.E."/>
            <person name="Selbmann L."/>
        </authorList>
    </citation>
    <scope>NUCLEOTIDE SEQUENCE [LARGE SCALE GENOMIC DNA]</scope>
    <source>
        <strain evidence="2 3">CCFEE 5885</strain>
    </source>
</reference>
<proteinExistence type="predicted"/>
<dbReference type="PANTHER" id="PTHR24148:SF64">
    <property type="entry name" value="HETEROKARYON INCOMPATIBILITY DOMAIN-CONTAINING PROTEIN"/>
    <property type="match status" value="1"/>
</dbReference>
<evidence type="ECO:0000313" key="3">
    <source>
        <dbReference type="Proteomes" id="UP001345013"/>
    </source>
</evidence>
<dbReference type="InterPro" id="IPR052895">
    <property type="entry name" value="HetReg/Transcr_Mod"/>
</dbReference>
<dbReference type="EMBL" id="JAVRRG010000121">
    <property type="protein sequence ID" value="KAK5083312.1"/>
    <property type="molecule type" value="Genomic_DNA"/>
</dbReference>
<dbReference type="InterPro" id="IPR010730">
    <property type="entry name" value="HET"/>
</dbReference>